<comment type="caution">
    <text evidence="3">The sequence shown here is derived from an EMBL/GenBank/DDBJ whole genome shotgun (WGS) entry which is preliminary data.</text>
</comment>
<evidence type="ECO:0000313" key="4">
    <source>
        <dbReference type="Proteomes" id="UP000260943"/>
    </source>
</evidence>
<feature type="region of interest" description="Disordered" evidence="1">
    <location>
        <begin position="133"/>
        <end position="207"/>
    </location>
</feature>
<evidence type="ECO:0000256" key="1">
    <source>
        <dbReference type="SAM" id="MobiDB-lite"/>
    </source>
</evidence>
<sequence length="320" mass="35619">MASSLDFVPVDIDMADDPKVFALMEELGGDDECARWASYGRLLALMQRIYHEGFYLVYGRFERRKMARDLGMTGEELDSFIESCISCEIFDEGAYRQLSALTSRGIQRRYFKAKKTGKASVSDEDAPYVLIELQPAQSQSAPRNAGNRRESPRSSENRREAPSKSKNAPRIAEPSEEKIREEKISKEKIREASARSARRSSSDSDLPSLRSLAATAYPLACMSTVADPHGGYMDDAGEAYDTPWDALVSTHAHKTGGQPIDGFARQVAKLCPKGCDCSLERVEECARMIRRGLDKFDPSKGANPYPLVAKIIRDERGDAR</sequence>
<dbReference type="PANTHER" id="PTHR39196:SF1">
    <property type="entry name" value="PRIMOSOME, DNAD SUBUNIT"/>
    <property type="match status" value="1"/>
</dbReference>
<feature type="domain" description="Lin1244/Lin1753-like N-terminal" evidence="2">
    <location>
        <begin position="9"/>
        <end position="106"/>
    </location>
</feature>
<feature type="compositionally biased region" description="Basic and acidic residues" evidence="1">
    <location>
        <begin position="173"/>
        <end position="193"/>
    </location>
</feature>
<proteinExistence type="predicted"/>
<organism evidence="3 4">
    <name type="scientific">Collinsella tanakaei</name>
    <dbReference type="NCBI Taxonomy" id="626935"/>
    <lineage>
        <taxon>Bacteria</taxon>
        <taxon>Bacillati</taxon>
        <taxon>Actinomycetota</taxon>
        <taxon>Coriobacteriia</taxon>
        <taxon>Coriobacteriales</taxon>
        <taxon>Coriobacteriaceae</taxon>
        <taxon>Collinsella</taxon>
    </lineage>
</organism>
<dbReference type="Proteomes" id="UP000260943">
    <property type="component" value="Unassembled WGS sequence"/>
</dbReference>
<feature type="compositionally biased region" description="Basic and acidic residues" evidence="1">
    <location>
        <begin position="147"/>
        <end position="163"/>
    </location>
</feature>
<dbReference type="Pfam" id="PF14297">
    <property type="entry name" value="Lin1244_N"/>
    <property type="match status" value="1"/>
</dbReference>
<dbReference type="InterPro" id="IPR025400">
    <property type="entry name" value="Lin1244/Lin1753-like_N"/>
</dbReference>
<protein>
    <submittedName>
        <fullName evidence="3">DUF4373 domain-containing protein</fullName>
    </submittedName>
</protein>
<dbReference type="PANTHER" id="PTHR39196">
    <property type="entry name" value="PRIMOSOME, DNAD SUBUNIT"/>
    <property type="match status" value="1"/>
</dbReference>
<evidence type="ECO:0000313" key="3">
    <source>
        <dbReference type="EMBL" id="RGL12329.1"/>
    </source>
</evidence>
<accession>A0A3E4QYM7</accession>
<dbReference type="RefSeq" id="WP_117678824.1">
    <property type="nucleotide sequence ID" value="NZ_QSRJ01000001.1"/>
</dbReference>
<reference evidence="3 4" key="1">
    <citation type="submission" date="2018-08" db="EMBL/GenBank/DDBJ databases">
        <title>A genome reference for cultivated species of the human gut microbiota.</title>
        <authorList>
            <person name="Zou Y."/>
            <person name="Xue W."/>
            <person name="Luo G."/>
        </authorList>
    </citation>
    <scope>NUCLEOTIDE SEQUENCE [LARGE SCALE GENOMIC DNA]</scope>
    <source>
        <strain evidence="3 4">TF08-14</strain>
    </source>
</reference>
<name>A0A3E4QYM7_9ACTN</name>
<dbReference type="EMBL" id="QSRJ01000001">
    <property type="protein sequence ID" value="RGL12329.1"/>
    <property type="molecule type" value="Genomic_DNA"/>
</dbReference>
<evidence type="ECO:0000259" key="2">
    <source>
        <dbReference type="Pfam" id="PF14297"/>
    </source>
</evidence>
<gene>
    <name evidence="3" type="ORF">DXC81_01350</name>
</gene>
<dbReference type="AlphaFoldDB" id="A0A3E4QYM7"/>